<feature type="region of interest" description="Disordered" evidence="1">
    <location>
        <begin position="37"/>
        <end position="67"/>
    </location>
</feature>
<keyword evidence="3" id="KW-1185">Reference proteome</keyword>
<evidence type="ECO:0000313" key="3">
    <source>
        <dbReference type="Proteomes" id="UP001465976"/>
    </source>
</evidence>
<sequence>MKERALHTGQQYATRHRDIKVNDSNIEGLSNLAITEEKRNHQLSAHTSEDEDAKDNIPDTSDPVPSVQLEDVETLVDVTDREQGQMSGGGGPRTGMELVRWDGNTTEYIWREGDLPLVTTGANITTFPHRDNRNLAYGTCYIYRRATTIIVKVDNVPGVTHVIEFLQEADLPTHIFQLLRSFFLNSSEIPQEDRRMTGED</sequence>
<reference evidence="2 3" key="1">
    <citation type="submission" date="2024-02" db="EMBL/GenBank/DDBJ databases">
        <title>A draft genome for the cacao thread blight pathogen Marasmius crinis-equi.</title>
        <authorList>
            <person name="Cohen S.P."/>
            <person name="Baruah I.K."/>
            <person name="Amoako-Attah I."/>
            <person name="Bukari Y."/>
            <person name="Meinhardt L.W."/>
            <person name="Bailey B.A."/>
        </authorList>
    </citation>
    <scope>NUCLEOTIDE SEQUENCE [LARGE SCALE GENOMIC DNA]</scope>
    <source>
        <strain evidence="2 3">GH-76</strain>
    </source>
</reference>
<gene>
    <name evidence="2" type="ORF">V5O48_004027</name>
</gene>
<comment type="caution">
    <text evidence="2">The sequence shown here is derived from an EMBL/GenBank/DDBJ whole genome shotgun (WGS) entry which is preliminary data.</text>
</comment>
<evidence type="ECO:0000256" key="1">
    <source>
        <dbReference type="SAM" id="MobiDB-lite"/>
    </source>
</evidence>
<dbReference type="Proteomes" id="UP001465976">
    <property type="component" value="Unassembled WGS sequence"/>
</dbReference>
<evidence type="ECO:0000313" key="2">
    <source>
        <dbReference type="EMBL" id="KAL0577956.1"/>
    </source>
</evidence>
<proteinExistence type="predicted"/>
<accession>A0ABR3FR97</accession>
<feature type="region of interest" description="Disordered" evidence="1">
    <location>
        <begin position="1"/>
        <end position="25"/>
    </location>
</feature>
<dbReference type="EMBL" id="JBAHYK010000127">
    <property type="protein sequence ID" value="KAL0577956.1"/>
    <property type="molecule type" value="Genomic_DNA"/>
</dbReference>
<organism evidence="2 3">
    <name type="scientific">Marasmius crinis-equi</name>
    <dbReference type="NCBI Taxonomy" id="585013"/>
    <lineage>
        <taxon>Eukaryota</taxon>
        <taxon>Fungi</taxon>
        <taxon>Dikarya</taxon>
        <taxon>Basidiomycota</taxon>
        <taxon>Agaricomycotina</taxon>
        <taxon>Agaricomycetes</taxon>
        <taxon>Agaricomycetidae</taxon>
        <taxon>Agaricales</taxon>
        <taxon>Marasmiineae</taxon>
        <taxon>Marasmiaceae</taxon>
        <taxon>Marasmius</taxon>
    </lineage>
</organism>
<name>A0ABR3FR97_9AGAR</name>
<protein>
    <submittedName>
        <fullName evidence="2">Uncharacterized protein</fullName>
    </submittedName>
</protein>